<reference evidence="2" key="1">
    <citation type="submission" date="2014-09" db="EMBL/GenBank/DDBJ databases">
        <authorList>
            <person name="Sharma Rahul"/>
            <person name="Thines Marco"/>
        </authorList>
    </citation>
    <scope>NUCLEOTIDE SEQUENCE [LARGE SCALE GENOMIC DNA]</scope>
</reference>
<dbReference type="AlphaFoldDB" id="A0A0P1AR91"/>
<evidence type="ECO:0000313" key="2">
    <source>
        <dbReference type="Proteomes" id="UP000054928"/>
    </source>
</evidence>
<dbReference type="EMBL" id="CCYD01000810">
    <property type="protein sequence ID" value="CEG44104.1"/>
    <property type="molecule type" value="Genomic_DNA"/>
</dbReference>
<sequence>MQKTEATFLDHHHTWLLLKCAQLQQIIASKSCRVHKLLFKISVIILNTMCRCLQREMSLMRSSNLQRCFFEG</sequence>
<keyword evidence="2" id="KW-1185">Reference proteome</keyword>
<proteinExistence type="predicted"/>
<name>A0A0P1AR91_PLAHL</name>
<dbReference type="GeneID" id="59052712"/>
<dbReference type="RefSeq" id="XP_036263286.1">
    <property type="nucleotide sequence ID" value="XM_036407598.1"/>
</dbReference>
<organism evidence="1 2">
    <name type="scientific">Plasmopara halstedii</name>
    <name type="common">Downy mildew of sunflower</name>
    <dbReference type="NCBI Taxonomy" id="4781"/>
    <lineage>
        <taxon>Eukaryota</taxon>
        <taxon>Sar</taxon>
        <taxon>Stramenopiles</taxon>
        <taxon>Oomycota</taxon>
        <taxon>Peronosporomycetes</taxon>
        <taxon>Peronosporales</taxon>
        <taxon>Peronosporaceae</taxon>
        <taxon>Plasmopara</taxon>
    </lineage>
</organism>
<protein>
    <submittedName>
        <fullName evidence="1">Uncharacterized protein</fullName>
    </submittedName>
</protein>
<dbReference type="Proteomes" id="UP000054928">
    <property type="component" value="Unassembled WGS sequence"/>
</dbReference>
<evidence type="ECO:0000313" key="1">
    <source>
        <dbReference type="EMBL" id="CEG44104.1"/>
    </source>
</evidence>
<accession>A0A0P1AR91</accession>